<organism evidence="1 2">
    <name type="scientific">Trichonephila clavata</name>
    <name type="common">Joro spider</name>
    <name type="synonym">Nephila clavata</name>
    <dbReference type="NCBI Taxonomy" id="2740835"/>
    <lineage>
        <taxon>Eukaryota</taxon>
        <taxon>Metazoa</taxon>
        <taxon>Ecdysozoa</taxon>
        <taxon>Arthropoda</taxon>
        <taxon>Chelicerata</taxon>
        <taxon>Arachnida</taxon>
        <taxon>Araneae</taxon>
        <taxon>Araneomorphae</taxon>
        <taxon>Entelegynae</taxon>
        <taxon>Araneoidea</taxon>
        <taxon>Nephilidae</taxon>
        <taxon>Trichonephila</taxon>
    </lineage>
</organism>
<evidence type="ECO:0000313" key="2">
    <source>
        <dbReference type="Proteomes" id="UP000887116"/>
    </source>
</evidence>
<gene>
    <name evidence="1" type="ORF">TNCT_457111</name>
</gene>
<dbReference type="EMBL" id="BMAO01021198">
    <property type="protein sequence ID" value="GFQ72773.1"/>
    <property type="molecule type" value="Genomic_DNA"/>
</dbReference>
<reference evidence="1" key="1">
    <citation type="submission" date="2020-07" db="EMBL/GenBank/DDBJ databases">
        <title>Multicomponent nature underlies the extraordinary mechanical properties of spider dragline silk.</title>
        <authorList>
            <person name="Kono N."/>
            <person name="Nakamura H."/>
            <person name="Mori M."/>
            <person name="Yoshida Y."/>
            <person name="Ohtoshi R."/>
            <person name="Malay A.D."/>
            <person name="Moran D.A.P."/>
            <person name="Tomita M."/>
            <person name="Numata K."/>
            <person name="Arakawa K."/>
        </authorList>
    </citation>
    <scope>NUCLEOTIDE SEQUENCE</scope>
</reference>
<dbReference type="Proteomes" id="UP000887116">
    <property type="component" value="Unassembled WGS sequence"/>
</dbReference>
<keyword evidence="2" id="KW-1185">Reference proteome</keyword>
<protein>
    <submittedName>
        <fullName evidence="1">Uncharacterized protein</fullName>
    </submittedName>
</protein>
<comment type="caution">
    <text evidence="1">The sequence shown here is derived from an EMBL/GenBank/DDBJ whole genome shotgun (WGS) entry which is preliminary data.</text>
</comment>
<sequence>MFDIFQPRKEKDRFASASCRRLFAIMRAVLIASVRSFLRKNGNLHSFMKPSLSSLILVVSSLYSRNLFKCWTVRNRRMTGNMDLCSIMEEEIWNPDLSEQTTWKL</sequence>
<proteinExistence type="predicted"/>
<accession>A0A8X6F752</accession>
<name>A0A8X6F752_TRICU</name>
<evidence type="ECO:0000313" key="1">
    <source>
        <dbReference type="EMBL" id="GFQ72773.1"/>
    </source>
</evidence>
<dbReference type="OrthoDB" id="10479379at2759"/>
<dbReference type="AlphaFoldDB" id="A0A8X6F752"/>